<gene>
    <name evidence="3" type="ORF">SAMN05660429_00238</name>
</gene>
<dbReference type="GO" id="GO:0004713">
    <property type="term" value="F:protein tyrosine kinase activity"/>
    <property type="evidence" value="ECO:0007669"/>
    <property type="project" value="TreeGrafter"/>
</dbReference>
<dbReference type="STRING" id="349064.SAMN05660429_00238"/>
<dbReference type="AlphaFoldDB" id="A0A1H9YIT7"/>
<keyword evidence="4" id="KW-1185">Reference proteome</keyword>
<reference evidence="3 4" key="1">
    <citation type="submission" date="2016-10" db="EMBL/GenBank/DDBJ databases">
        <authorList>
            <person name="de Groot N.N."/>
        </authorList>
    </citation>
    <scope>NUCLEOTIDE SEQUENCE [LARGE SCALE GENOMIC DNA]</scope>
    <source>
        <strain evidence="3 4">DSM 19706</strain>
    </source>
</reference>
<dbReference type="PANTHER" id="PTHR32309">
    <property type="entry name" value="TYROSINE-PROTEIN KINASE"/>
    <property type="match status" value="1"/>
</dbReference>
<accession>A0A1H9YIT7</accession>
<keyword evidence="2" id="KW-0472">Membrane</keyword>
<dbReference type="InterPro" id="IPR050445">
    <property type="entry name" value="Bact_polysacc_biosynth/exp"/>
</dbReference>
<feature type="transmembrane region" description="Helical" evidence="2">
    <location>
        <begin position="20"/>
        <end position="38"/>
    </location>
</feature>
<keyword evidence="2" id="KW-0812">Transmembrane</keyword>
<evidence type="ECO:0000313" key="4">
    <source>
        <dbReference type="Proteomes" id="UP000199308"/>
    </source>
</evidence>
<dbReference type="PANTHER" id="PTHR32309:SF13">
    <property type="entry name" value="FERRIC ENTEROBACTIN TRANSPORT PROTEIN FEPE"/>
    <property type="match status" value="1"/>
</dbReference>
<keyword evidence="2" id="KW-1133">Transmembrane helix</keyword>
<evidence type="ECO:0000256" key="2">
    <source>
        <dbReference type="SAM" id="Phobius"/>
    </source>
</evidence>
<dbReference type="OrthoDB" id="5580984at2"/>
<dbReference type="EMBL" id="FOHK01000001">
    <property type="protein sequence ID" value="SES68851.1"/>
    <property type="molecule type" value="Genomic_DNA"/>
</dbReference>
<keyword evidence="1" id="KW-0175">Coiled coil</keyword>
<dbReference type="GO" id="GO:0005886">
    <property type="term" value="C:plasma membrane"/>
    <property type="evidence" value="ECO:0007669"/>
    <property type="project" value="TreeGrafter"/>
</dbReference>
<feature type="transmembrane region" description="Helical" evidence="2">
    <location>
        <begin position="346"/>
        <end position="368"/>
    </location>
</feature>
<name>A0A1H9YIT7_THASX</name>
<proteinExistence type="predicted"/>
<sequence length="375" mass="42364">MKKSIKSVIAKIKPYRTKAISIFVLYPWLIFSFYQLVIATPRYESQSQVIVRQPDNMALMDSSMAILSGLGMSTDGSDKALVLAYILSTDMLEYLDQSLGLLEHYKNSEIDIFSRINAWDSREDILAYYLSRVTVESNDVNAVITIKVQAFTPEFAQQLSNEIVSRAEWFINNVSNMIAKTQLEFMQGEHELVRKRLESAKANLLSFQAEHNLLDPEVEGVAYQKITYSLEGLLSEKKANLHALQQIMSNDSPQVMALEREIKAIENQLEEENKRLSGHDKQDNLTVSEKIARSTELKVALELALEAYASSLISLEKSRIEAYKQMSYLVSVESATLPEANAYPKVTYNLVLLGVSLLFLFGIGKIILATIRELN</sequence>
<feature type="coiled-coil region" evidence="1">
    <location>
        <begin position="255"/>
        <end position="282"/>
    </location>
</feature>
<organism evidence="3 4">
    <name type="scientific">Thalassotalea agarivorans</name>
    <name type="common">Thalassomonas agarivorans</name>
    <dbReference type="NCBI Taxonomy" id="349064"/>
    <lineage>
        <taxon>Bacteria</taxon>
        <taxon>Pseudomonadati</taxon>
        <taxon>Pseudomonadota</taxon>
        <taxon>Gammaproteobacteria</taxon>
        <taxon>Alteromonadales</taxon>
        <taxon>Colwelliaceae</taxon>
        <taxon>Thalassotalea</taxon>
    </lineage>
</organism>
<dbReference type="RefSeq" id="WP_093326967.1">
    <property type="nucleotide sequence ID" value="NZ_AP027363.1"/>
</dbReference>
<dbReference type="Proteomes" id="UP000199308">
    <property type="component" value="Unassembled WGS sequence"/>
</dbReference>
<evidence type="ECO:0000313" key="3">
    <source>
        <dbReference type="EMBL" id="SES68851.1"/>
    </source>
</evidence>
<protein>
    <submittedName>
        <fullName evidence="3">Capsular polysaccharide transport system permease protein</fullName>
    </submittedName>
</protein>
<evidence type="ECO:0000256" key="1">
    <source>
        <dbReference type="SAM" id="Coils"/>
    </source>
</evidence>